<feature type="active site" description="Proton acceptor" evidence="2">
    <location>
        <position position="166"/>
    </location>
</feature>
<evidence type="ECO:0000259" key="3">
    <source>
        <dbReference type="PROSITE" id="PS51635"/>
    </source>
</evidence>
<evidence type="ECO:0000256" key="1">
    <source>
        <dbReference type="ARBA" id="ARBA00023098"/>
    </source>
</evidence>
<dbReference type="GO" id="GO:0005811">
    <property type="term" value="C:lipid droplet"/>
    <property type="evidence" value="ECO:0007669"/>
    <property type="project" value="TreeGrafter"/>
</dbReference>
<dbReference type="GO" id="GO:0055088">
    <property type="term" value="P:lipid homeostasis"/>
    <property type="evidence" value="ECO:0007669"/>
    <property type="project" value="TreeGrafter"/>
</dbReference>
<dbReference type="GeneTree" id="ENSGT00940000155662"/>
<dbReference type="InterPro" id="IPR033562">
    <property type="entry name" value="PLPL"/>
</dbReference>
<dbReference type="Pfam" id="PF01734">
    <property type="entry name" value="Patatin"/>
    <property type="match status" value="1"/>
</dbReference>
<protein>
    <submittedName>
        <fullName evidence="4">Patatin-like phospholipase domain-containing protein 2</fullName>
    </submittedName>
</protein>
<feature type="short sequence motif" description="DGA/G" evidence="2">
    <location>
        <begin position="166"/>
        <end position="168"/>
    </location>
</feature>
<dbReference type="GO" id="GO:0004806">
    <property type="term" value="F:triacylglycerol lipase activity"/>
    <property type="evidence" value="ECO:0007669"/>
    <property type="project" value="TreeGrafter"/>
</dbReference>
<dbReference type="GO" id="GO:0005737">
    <property type="term" value="C:cytoplasm"/>
    <property type="evidence" value="ECO:0007669"/>
    <property type="project" value="TreeGrafter"/>
</dbReference>
<accession>A0A3B5BCA1</accession>
<keyword evidence="2" id="KW-0378">Hydrolase</keyword>
<name>A0A3B5BCA1_9TELE</name>
<feature type="active site" description="Nucleophile" evidence="2">
    <location>
        <position position="47"/>
    </location>
</feature>
<dbReference type="PROSITE" id="PS51635">
    <property type="entry name" value="PNPLA"/>
    <property type="match status" value="1"/>
</dbReference>
<organism evidence="4">
    <name type="scientific">Stegastes partitus</name>
    <name type="common">bicolor damselfish</name>
    <dbReference type="NCBI Taxonomy" id="144197"/>
    <lineage>
        <taxon>Eukaryota</taxon>
        <taxon>Metazoa</taxon>
        <taxon>Chordata</taxon>
        <taxon>Craniata</taxon>
        <taxon>Vertebrata</taxon>
        <taxon>Euteleostomi</taxon>
        <taxon>Actinopterygii</taxon>
        <taxon>Neopterygii</taxon>
        <taxon>Teleostei</taxon>
        <taxon>Neoteleostei</taxon>
        <taxon>Acanthomorphata</taxon>
        <taxon>Ovalentaria</taxon>
        <taxon>Pomacentridae</taxon>
        <taxon>Stegastes</taxon>
    </lineage>
</organism>
<dbReference type="SUPFAM" id="SSF52151">
    <property type="entry name" value="FabD/lysophospholipase-like"/>
    <property type="match status" value="1"/>
</dbReference>
<reference evidence="4" key="1">
    <citation type="submission" date="2023-09" db="UniProtKB">
        <authorList>
            <consortium name="Ensembl"/>
        </authorList>
    </citation>
    <scope>IDENTIFICATION</scope>
</reference>
<keyword evidence="2" id="KW-0442">Lipid degradation</keyword>
<dbReference type="GO" id="GO:0016020">
    <property type="term" value="C:membrane"/>
    <property type="evidence" value="ECO:0007669"/>
    <property type="project" value="TreeGrafter"/>
</dbReference>
<feature type="short sequence motif" description="GXSXG" evidence="2">
    <location>
        <begin position="45"/>
        <end position="49"/>
    </location>
</feature>
<dbReference type="Ensembl" id="ENSSPAT00000028197.1">
    <property type="protein sequence ID" value="ENSSPAP00000027744.1"/>
    <property type="gene ID" value="ENSSPAG00000020911.1"/>
</dbReference>
<dbReference type="Gene3D" id="3.40.1090.10">
    <property type="entry name" value="Cytosolic phospholipase A2 catalytic domain"/>
    <property type="match status" value="2"/>
</dbReference>
<evidence type="ECO:0000313" key="4">
    <source>
        <dbReference type="Ensembl" id="ENSSPAP00000027744.1"/>
    </source>
</evidence>
<evidence type="ECO:0000256" key="2">
    <source>
        <dbReference type="PROSITE-ProRule" id="PRU01161"/>
    </source>
</evidence>
<dbReference type="PANTHER" id="PTHR12406">
    <property type="entry name" value="CALCIUM-INDEPENDENT PHOSPHOLIPASE A2 IPLA2 -RELATED"/>
    <property type="match status" value="1"/>
</dbReference>
<dbReference type="AlphaFoldDB" id="A0A3B5BCA1"/>
<dbReference type="InterPro" id="IPR016035">
    <property type="entry name" value="Acyl_Trfase/lysoPLipase"/>
</dbReference>
<proteinExistence type="predicted"/>
<comment type="caution">
    <text evidence="2">Lacks conserved residue(s) required for the propagation of feature annotation.</text>
</comment>
<dbReference type="InterPro" id="IPR002641">
    <property type="entry name" value="PNPLA_dom"/>
</dbReference>
<dbReference type="PANTHER" id="PTHR12406:SF22">
    <property type="entry name" value="1-ACYLGLYCEROL-3-PHOSPHATE O-ACYLTRANSFERASE PNPLA3"/>
    <property type="match status" value="1"/>
</dbReference>
<feature type="domain" description="PNPLA" evidence="3">
    <location>
        <begin position="10"/>
        <end position="179"/>
    </location>
</feature>
<keyword evidence="1 2" id="KW-0443">Lipid metabolism</keyword>
<sequence>MFNWVEEWNISFAGCGFRSIYYVGALSCILERAPQLVDGASKICGASSGCLVAAAVTVGIPIDQLCVNILTTAKEARKHTLGVFHPTFSLLQTVRDSLLEKLPEDAHLRASGKLCVSLTRLSDGKNVLVSEFASREELIQVLMCSCFFPVYCGFIPPSYRGVSYMDGALSNNMPLFEQPNTITMAPFSGENDICPREGTFNFFEKLAEICHNGYRDALCFLRERGDWTDDHFYLSNK</sequence>
<dbReference type="GO" id="GO:0019433">
    <property type="term" value="P:triglyceride catabolic process"/>
    <property type="evidence" value="ECO:0007669"/>
    <property type="project" value="TreeGrafter"/>
</dbReference>